<dbReference type="Pfam" id="PF04972">
    <property type="entry name" value="BON"/>
    <property type="match status" value="1"/>
</dbReference>
<dbReference type="InterPro" id="IPR051686">
    <property type="entry name" value="Lipoprotein_DolP"/>
</dbReference>
<dbReference type="Gene3D" id="3.30.1340.30">
    <property type="match status" value="1"/>
</dbReference>
<keyword evidence="4" id="KW-1185">Reference proteome</keyword>
<gene>
    <name evidence="3" type="ORF">ON753_03875</name>
</gene>
<dbReference type="InterPro" id="IPR014004">
    <property type="entry name" value="Transpt-assoc_nodulatn_dom_bac"/>
</dbReference>
<feature type="region of interest" description="Disordered" evidence="1">
    <location>
        <begin position="204"/>
        <end position="223"/>
    </location>
</feature>
<dbReference type="InterPro" id="IPR047800">
    <property type="entry name" value="SWFGD_dom"/>
</dbReference>
<dbReference type="RefSeq" id="WP_265961242.1">
    <property type="nucleotide sequence ID" value="NZ_JAPEVI010000002.1"/>
</dbReference>
<dbReference type="Proteomes" id="UP001300261">
    <property type="component" value="Unassembled WGS sequence"/>
</dbReference>
<dbReference type="PANTHER" id="PTHR34606:SF15">
    <property type="entry name" value="BON DOMAIN-CONTAINING PROTEIN"/>
    <property type="match status" value="1"/>
</dbReference>
<protein>
    <submittedName>
        <fullName evidence="3">BON domain-containing protein</fullName>
    </submittedName>
</protein>
<evidence type="ECO:0000313" key="4">
    <source>
        <dbReference type="Proteomes" id="UP001300261"/>
    </source>
</evidence>
<feature type="domain" description="BON" evidence="2">
    <location>
        <begin position="148"/>
        <end position="216"/>
    </location>
</feature>
<reference evidence="3 4" key="1">
    <citation type="journal article" date="2016" name="Int. J. Syst. Evol. Microbiol.">
        <title>Labrenzia salina sp. nov., isolated from the rhizosphere of the halophyte Arthrocnemum macrostachyum.</title>
        <authorList>
            <person name="Camacho M."/>
            <person name="Redondo-Gomez S."/>
            <person name="Rodriguez-Llorente I."/>
            <person name="Rohde M."/>
            <person name="Sproer C."/>
            <person name="Schumann P."/>
            <person name="Klenk H.P."/>
            <person name="Montero-Calasanz M.D.C."/>
        </authorList>
    </citation>
    <scope>NUCLEOTIDE SEQUENCE [LARGE SCALE GENOMIC DNA]</scope>
    <source>
        <strain evidence="3 4">DSM 29163</strain>
    </source>
</reference>
<sequence length="223" mass="26646">MARPRQRQEYPEWWERVSSGYGDDRRRDWPTEDRWWDRDPYGGPKREYGPDYRDPWGRHYMQSMPYWLYAWPLPSAFAGDRYFEESEYRDRGYRDPDYRDQDFRDREGRGLVDRAADEVSSWFGDDDAERRRWRDRHRGKGPKGYARSDNRILEDVNDRLMEDGGVDASEIEVSVKDGEVTLSGSVTDRFEKRRAEDCADMVSGVRHTQNNLQIEEPARGQRA</sequence>
<accession>A0ABT3QXA1</accession>
<dbReference type="PROSITE" id="PS50914">
    <property type="entry name" value="BON"/>
    <property type="match status" value="1"/>
</dbReference>
<dbReference type="EMBL" id="JAPEVI010000002">
    <property type="protein sequence ID" value="MCX2721547.1"/>
    <property type="molecule type" value="Genomic_DNA"/>
</dbReference>
<name>A0ABT3QXA1_9HYPH</name>
<comment type="caution">
    <text evidence="3">The sequence shown here is derived from an EMBL/GenBank/DDBJ whole genome shotgun (WGS) entry which is preliminary data.</text>
</comment>
<dbReference type="NCBIfam" id="NF033157">
    <property type="entry name" value="SWFGD_domain"/>
    <property type="match status" value="1"/>
</dbReference>
<dbReference type="SMART" id="SM00749">
    <property type="entry name" value="BON"/>
    <property type="match status" value="1"/>
</dbReference>
<dbReference type="InterPro" id="IPR007055">
    <property type="entry name" value="BON_dom"/>
</dbReference>
<proteinExistence type="predicted"/>
<evidence type="ECO:0000256" key="1">
    <source>
        <dbReference type="SAM" id="MobiDB-lite"/>
    </source>
</evidence>
<evidence type="ECO:0000313" key="3">
    <source>
        <dbReference type="EMBL" id="MCX2721547.1"/>
    </source>
</evidence>
<dbReference type="PANTHER" id="PTHR34606">
    <property type="entry name" value="BON DOMAIN-CONTAINING PROTEIN"/>
    <property type="match status" value="1"/>
</dbReference>
<evidence type="ECO:0000259" key="2">
    <source>
        <dbReference type="PROSITE" id="PS50914"/>
    </source>
</evidence>
<organism evidence="3 4">
    <name type="scientific">Roseibium salinum</name>
    <dbReference type="NCBI Taxonomy" id="1604349"/>
    <lineage>
        <taxon>Bacteria</taxon>
        <taxon>Pseudomonadati</taxon>
        <taxon>Pseudomonadota</taxon>
        <taxon>Alphaproteobacteria</taxon>
        <taxon>Hyphomicrobiales</taxon>
        <taxon>Stappiaceae</taxon>
        <taxon>Roseibium</taxon>
    </lineage>
</organism>